<keyword evidence="4" id="KW-1185">Reference proteome</keyword>
<feature type="non-terminal residue" evidence="3">
    <location>
        <position position="408"/>
    </location>
</feature>
<dbReference type="AlphaFoldDB" id="A0A7V8SYW4"/>
<organism evidence="3 4">
    <name type="scientific">Candidatus Acidiferrum panamense</name>
    <dbReference type="NCBI Taxonomy" id="2741543"/>
    <lineage>
        <taxon>Bacteria</taxon>
        <taxon>Pseudomonadati</taxon>
        <taxon>Acidobacteriota</taxon>
        <taxon>Terriglobia</taxon>
        <taxon>Candidatus Acidiferrales</taxon>
        <taxon>Candidatus Acidiferrum</taxon>
    </lineage>
</organism>
<dbReference type="EMBL" id="JACDQQ010001841">
    <property type="protein sequence ID" value="MBA0087122.1"/>
    <property type="molecule type" value="Genomic_DNA"/>
</dbReference>
<dbReference type="Pfam" id="PF07583">
    <property type="entry name" value="PSCyt2"/>
    <property type="match status" value="1"/>
</dbReference>
<feature type="domain" description="Cytochrome C Planctomycete-type" evidence="2">
    <location>
        <begin position="45"/>
        <end position="99"/>
    </location>
</feature>
<dbReference type="InterPro" id="IPR036909">
    <property type="entry name" value="Cyt_c-like_dom_sf"/>
</dbReference>
<dbReference type="GO" id="GO:0020037">
    <property type="term" value="F:heme binding"/>
    <property type="evidence" value="ECO:0007669"/>
    <property type="project" value="InterPro"/>
</dbReference>
<evidence type="ECO:0000259" key="2">
    <source>
        <dbReference type="Pfam" id="PF07635"/>
    </source>
</evidence>
<protein>
    <submittedName>
        <fullName evidence="3">DUF1549 domain-containing protein</fullName>
    </submittedName>
</protein>
<dbReference type="PANTHER" id="PTHR35889">
    <property type="entry name" value="CYCLOINULO-OLIGOSACCHARIDE FRUCTANOTRANSFERASE-RELATED"/>
    <property type="match status" value="1"/>
</dbReference>
<sequence>MRAESLRVKAAVTWVAALSFLGLVAIAALAQKPQTPDVMAILAKCQQCHGATVQMSKLSLATRASVLEGGSHGPAVIPGNAADSLLYKRITGQEKPQMPMAPVAPLTAEEIRTIKDWINLGAPFADDQKPAAPAATTDDPSLLVYGAYHERKITDADRQWWAFRMPVRPAIPQGKDSGWNGSPIDALVRAKLDQKGLAPAPQADRRTLIRRAYLDLTGLLPSPAEVDSFVKDPSPRAYEKLVDRLLASPHYGERWARLWLDVARYADSTGYEYDYDVSEAWRYRDYVINAFNQDKPYNQFIVEQIAGDELDKPTFESLTATGFVRLGPRVLDRDLENPNYRFDYLDDIIRTTYQSFQALSVNCARCHDHKFDPITRKDYYKSIAVFNGFVEYDHPLVSAEEWARYEKT</sequence>
<dbReference type="Pfam" id="PF07635">
    <property type="entry name" value="PSCyt1"/>
    <property type="match status" value="1"/>
</dbReference>
<dbReference type="InterPro" id="IPR011444">
    <property type="entry name" value="DUF1549"/>
</dbReference>
<name>A0A7V8SYW4_9BACT</name>
<proteinExistence type="predicted"/>
<evidence type="ECO:0000313" key="4">
    <source>
        <dbReference type="Proteomes" id="UP000567293"/>
    </source>
</evidence>
<comment type="caution">
    <text evidence="3">The sequence shown here is derived from an EMBL/GenBank/DDBJ whole genome shotgun (WGS) entry which is preliminary data.</text>
</comment>
<dbReference type="PANTHER" id="PTHR35889:SF3">
    <property type="entry name" value="F-BOX DOMAIN-CONTAINING PROTEIN"/>
    <property type="match status" value="1"/>
</dbReference>
<dbReference type="SUPFAM" id="SSF46626">
    <property type="entry name" value="Cytochrome c"/>
    <property type="match status" value="1"/>
</dbReference>
<evidence type="ECO:0000313" key="3">
    <source>
        <dbReference type="EMBL" id="MBA0087122.1"/>
    </source>
</evidence>
<reference evidence="3" key="1">
    <citation type="submission" date="2020-06" db="EMBL/GenBank/DDBJ databases">
        <title>Legume-microbial interactions unlock mineral nutrients during tropical forest succession.</title>
        <authorList>
            <person name="Epihov D.Z."/>
        </authorList>
    </citation>
    <scope>NUCLEOTIDE SEQUENCE [LARGE SCALE GENOMIC DNA]</scope>
    <source>
        <strain evidence="3">Pan2503</strain>
    </source>
</reference>
<dbReference type="GO" id="GO:0009055">
    <property type="term" value="F:electron transfer activity"/>
    <property type="evidence" value="ECO:0007669"/>
    <property type="project" value="InterPro"/>
</dbReference>
<accession>A0A7V8SYW4</accession>
<dbReference type="InterPro" id="IPR011429">
    <property type="entry name" value="Cyt_c_Planctomycete-type"/>
</dbReference>
<feature type="domain" description="DUF1549" evidence="1">
    <location>
        <begin position="183"/>
        <end position="388"/>
    </location>
</feature>
<evidence type="ECO:0000259" key="1">
    <source>
        <dbReference type="Pfam" id="PF07583"/>
    </source>
</evidence>
<dbReference type="Proteomes" id="UP000567293">
    <property type="component" value="Unassembled WGS sequence"/>
</dbReference>
<gene>
    <name evidence="3" type="ORF">HRJ53_19230</name>
</gene>